<name>A0ABQ1SI18_9FLAO</name>
<feature type="repeat" description="TPR" evidence="1">
    <location>
        <begin position="300"/>
        <end position="333"/>
    </location>
</feature>
<dbReference type="EMBL" id="BMGM01000007">
    <property type="protein sequence ID" value="GGE37593.1"/>
    <property type="molecule type" value="Genomic_DNA"/>
</dbReference>
<gene>
    <name evidence="2" type="ORF">GCM10010832_17280</name>
</gene>
<evidence type="ECO:0008006" key="4">
    <source>
        <dbReference type="Google" id="ProtNLM"/>
    </source>
</evidence>
<organism evidence="2 3">
    <name type="scientific">Psychroflexus planctonicus</name>
    <dbReference type="NCBI Taxonomy" id="1526575"/>
    <lineage>
        <taxon>Bacteria</taxon>
        <taxon>Pseudomonadati</taxon>
        <taxon>Bacteroidota</taxon>
        <taxon>Flavobacteriia</taxon>
        <taxon>Flavobacteriales</taxon>
        <taxon>Flavobacteriaceae</taxon>
        <taxon>Psychroflexus</taxon>
    </lineage>
</organism>
<dbReference type="Proteomes" id="UP000599179">
    <property type="component" value="Unassembled WGS sequence"/>
</dbReference>
<keyword evidence="3" id="KW-1185">Reference proteome</keyword>
<dbReference type="PANTHER" id="PTHR12558:SF13">
    <property type="entry name" value="CELL DIVISION CYCLE PROTEIN 27 HOMOLOG"/>
    <property type="match status" value="1"/>
</dbReference>
<dbReference type="Pfam" id="PF13432">
    <property type="entry name" value="TPR_16"/>
    <property type="match status" value="1"/>
</dbReference>
<accession>A0ABQ1SI18</accession>
<protein>
    <recommendedName>
        <fullName evidence="4">Tetratricopeptide repeat-containing protein</fullName>
    </recommendedName>
</protein>
<reference evidence="3" key="1">
    <citation type="journal article" date="2019" name="Int. J. Syst. Evol. Microbiol.">
        <title>The Global Catalogue of Microorganisms (GCM) 10K type strain sequencing project: providing services to taxonomists for standard genome sequencing and annotation.</title>
        <authorList>
            <consortium name="The Broad Institute Genomics Platform"/>
            <consortium name="The Broad Institute Genome Sequencing Center for Infectious Disease"/>
            <person name="Wu L."/>
            <person name="Ma J."/>
        </authorList>
    </citation>
    <scope>NUCLEOTIDE SEQUENCE [LARGE SCALE GENOMIC DNA]</scope>
    <source>
        <strain evidence="3">CGMCC 1.12931</strain>
    </source>
</reference>
<dbReference type="InterPro" id="IPR011990">
    <property type="entry name" value="TPR-like_helical_dom_sf"/>
</dbReference>
<keyword evidence="1" id="KW-0802">TPR repeat</keyword>
<dbReference type="SUPFAM" id="SSF48452">
    <property type="entry name" value="TPR-like"/>
    <property type="match status" value="1"/>
</dbReference>
<comment type="caution">
    <text evidence="2">The sequence shown here is derived from an EMBL/GenBank/DDBJ whole genome shotgun (WGS) entry which is preliminary data.</text>
</comment>
<dbReference type="PROSITE" id="PS50005">
    <property type="entry name" value="TPR"/>
    <property type="match status" value="2"/>
</dbReference>
<evidence type="ECO:0000256" key="1">
    <source>
        <dbReference type="PROSITE-ProRule" id="PRU00339"/>
    </source>
</evidence>
<dbReference type="InterPro" id="IPR019734">
    <property type="entry name" value="TPR_rpt"/>
</dbReference>
<dbReference type="SMART" id="SM00028">
    <property type="entry name" value="TPR"/>
    <property type="match status" value="3"/>
</dbReference>
<dbReference type="Gene3D" id="1.25.40.10">
    <property type="entry name" value="Tetratricopeptide repeat domain"/>
    <property type="match status" value="3"/>
</dbReference>
<feature type="repeat" description="TPR" evidence="1">
    <location>
        <begin position="231"/>
        <end position="264"/>
    </location>
</feature>
<dbReference type="Pfam" id="PF13428">
    <property type="entry name" value="TPR_14"/>
    <property type="match status" value="1"/>
</dbReference>
<dbReference type="PANTHER" id="PTHR12558">
    <property type="entry name" value="CELL DIVISION CYCLE 16,23,27"/>
    <property type="match status" value="1"/>
</dbReference>
<evidence type="ECO:0000313" key="2">
    <source>
        <dbReference type="EMBL" id="GGE37593.1"/>
    </source>
</evidence>
<evidence type="ECO:0000313" key="3">
    <source>
        <dbReference type="Proteomes" id="UP000599179"/>
    </source>
</evidence>
<sequence length="397" mass="45706">MFLLEYKIETNECTMKNFLSFLLILLLVNLSVAQTKALDSLMITGEFAKLIEMADASIESQSKKEAFLVAKAYIGLGNAKKASEVYQQNLEDGDDLRHFYSYGKVLLQQNQAKLADSIFSYLHEKNPNNAEFLYRSALAKQKLDSEDFKKTLYQAYDLQQNHLLVAYELAKEELKQKNYAIANRIATQALWNNPENTSLLSIKGQALYARGKWEECVSTFNQLKKVSDVPLFVELRLAKAHVKLGNYPDALKHYENCIAKDPTDFQILEDAAEVATFCEETKKAQIYISQAFALKDVSRSRQYYIFGTVFLQKEDFERAIGLFTQCIEEDANHEKATYALANAKDRFYADQQKILEAYELYLQNFPDGNYADLANYRVKELRKEIFLAGERLKEKRK</sequence>
<proteinExistence type="predicted"/>